<evidence type="ECO:0000256" key="2">
    <source>
        <dbReference type="SAM" id="Phobius"/>
    </source>
</evidence>
<feature type="compositionally biased region" description="Polar residues" evidence="1">
    <location>
        <begin position="29"/>
        <end position="40"/>
    </location>
</feature>
<dbReference type="OrthoDB" id="2101715at2759"/>
<keyword evidence="2" id="KW-0472">Membrane</keyword>
<sequence>MAPRKKHSKSDSKQTRFVEDDHRQHPIHQKSNPAPQETRVTQPRALNISGDTRQSTISPGSPPGLAVNVAPTLVNCALNYVNFLIFKSPVRLFEFCDLEIMPGFLRRCCQAMLAEQWKHQLPIIQTKSPAVLAATILESALDKMTSTGNNSKLTVIDFCAGGGGPTPILERTINAARAPAGKIPLEFLMSDLYPHIDAWMASSSSSDHLSFIPQPVDATSPPIAALSTESTEVHSKNGPRSDTRVFRLFCLAFHHFNNDMAKQVLDSTMKTSDGFAILELQDRRIGCLMLMLCNFFLTLLVTVFWFKFWHEPLQILFTYVCPILPVVLTWDGIVSCLRTREFEEVMRLVQENTGPLVITTEVQDDGVHIKRCNTAEWVFEGGRRRHTFPFGYLNWVTGRKVSSKDSGSNR</sequence>
<feature type="transmembrane region" description="Helical" evidence="2">
    <location>
        <begin position="315"/>
        <end position="337"/>
    </location>
</feature>
<reference evidence="3 4" key="1">
    <citation type="journal article" date="2016" name="Nat. Commun.">
        <title>Ectomycorrhizal ecology is imprinted in the genome of the dominant symbiotic fungus Cenococcum geophilum.</title>
        <authorList>
            <consortium name="DOE Joint Genome Institute"/>
            <person name="Peter M."/>
            <person name="Kohler A."/>
            <person name="Ohm R.A."/>
            <person name="Kuo A."/>
            <person name="Krutzmann J."/>
            <person name="Morin E."/>
            <person name="Arend M."/>
            <person name="Barry K.W."/>
            <person name="Binder M."/>
            <person name="Choi C."/>
            <person name="Clum A."/>
            <person name="Copeland A."/>
            <person name="Grisel N."/>
            <person name="Haridas S."/>
            <person name="Kipfer T."/>
            <person name="LaButti K."/>
            <person name="Lindquist E."/>
            <person name="Lipzen A."/>
            <person name="Maire R."/>
            <person name="Meier B."/>
            <person name="Mihaltcheva S."/>
            <person name="Molinier V."/>
            <person name="Murat C."/>
            <person name="Poggeler S."/>
            <person name="Quandt C.A."/>
            <person name="Sperisen C."/>
            <person name="Tritt A."/>
            <person name="Tisserant E."/>
            <person name="Crous P.W."/>
            <person name="Henrissat B."/>
            <person name="Nehls U."/>
            <person name="Egli S."/>
            <person name="Spatafora J.W."/>
            <person name="Grigoriev I.V."/>
            <person name="Martin F.M."/>
        </authorList>
    </citation>
    <scope>NUCLEOTIDE SEQUENCE [LARGE SCALE GENOMIC DNA]</scope>
    <source>
        <strain evidence="3 4">CBS 207.34</strain>
    </source>
</reference>
<accession>A0A8E2JNF9</accession>
<proteinExistence type="predicted"/>
<evidence type="ECO:0000313" key="4">
    <source>
        <dbReference type="Proteomes" id="UP000250140"/>
    </source>
</evidence>
<feature type="transmembrane region" description="Helical" evidence="2">
    <location>
        <begin position="287"/>
        <end position="309"/>
    </location>
</feature>
<dbReference type="Proteomes" id="UP000250140">
    <property type="component" value="Unassembled WGS sequence"/>
</dbReference>
<gene>
    <name evidence="3" type="ORF">AOQ84DRAFT_357031</name>
</gene>
<keyword evidence="4" id="KW-1185">Reference proteome</keyword>
<organism evidence="3 4">
    <name type="scientific">Glonium stellatum</name>
    <dbReference type="NCBI Taxonomy" id="574774"/>
    <lineage>
        <taxon>Eukaryota</taxon>
        <taxon>Fungi</taxon>
        <taxon>Dikarya</taxon>
        <taxon>Ascomycota</taxon>
        <taxon>Pezizomycotina</taxon>
        <taxon>Dothideomycetes</taxon>
        <taxon>Pleosporomycetidae</taxon>
        <taxon>Gloniales</taxon>
        <taxon>Gloniaceae</taxon>
        <taxon>Glonium</taxon>
    </lineage>
</organism>
<keyword evidence="2" id="KW-1133">Transmembrane helix</keyword>
<name>A0A8E2JNF9_9PEZI</name>
<feature type="compositionally biased region" description="Basic and acidic residues" evidence="1">
    <location>
        <begin position="9"/>
        <end position="24"/>
    </location>
</feature>
<keyword evidence="2" id="KW-0812">Transmembrane</keyword>
<protein>
    <submittedName>
        <fullName evidence="3">Uncharacterized protein</fullName>
    </submittedName>
</protein>
<evidence type="ECO:0000256" key="1">
    <source>
        <dbReference type="SAM" id="MobiDB-lite"/>
    </source>
</evidence>
<evidence type="ECO:0000313" key="3">
    <source>
        <dbReference type="EMBL" id="OCL03169.1"/>
    </source>
</evidence>
<feature type="region of interest" description="Disordered" evidence="1">
    <location>
        <begin position="1"/>
        <end position="40"/>
    </location>
</feature>
<dbReference type="EMBL" id="KV750794">
    <property type="protein sequence ID" value="OCL03169.1"/>
    <property type="molecule type" value="Genomic_DNA"/>
</dbReference>
<dbReference type="AlphaFoldDB" id="A0A8E2JNF9"/>